<reference evidence="2 3" key="1">
    <citation type="journal article" date="2009" name="Nat. Genet.">
        <title>The genome of the cucumber, Cucumis sativus L.</title>
        <authorList>
            <person name="Huang S."/>
            <person name="Li R."/>
            <person name="Zhang Z."/>
            <person name="Li L."/>
            <person name="Gu X."/>
            <person name="Fan W."/>
            <person name="Lucas W.J."/>
            <person name="Wang X."/>
            <person name="Xie B."/>
            <person name="Ni P."/>
            <person name="Ren Y."/>
            <person name="Zhu H."/>
            <person name="Li J."/>
            <person name="Lin K."/>
            <person name="Jin W."/>
            <person name="Fei Z."/>
            <person name="Li G."/>
            <person name="Staub J."/>
            <person name="Kilian A."/>
            <person name="van der Vossen E.A."/>
            <person name="Wu Y."/>
            <person name="Guo J."/>
            <person name="He J."/>
            <person name="Jia Z."/>
            <person name="Ren Y."/>
            <person name="Tian G."/>
            <person name="Lu Y."/>
            <person name="Ruan J."/>
            <person name="Qian W."/>
            <person name="Wang M."/>
            <person name="Huang Q."/>
            <person name="Li B."/>
            <person name="Xuan Z."/>
            <person name="Cao J."/>
            <person name="Asan"/>
            <person name="Wu Z."/>
            <person name="Zhang J."/>
            <person name="Cai Q."/>
            <person name="Bai Y."/>
            <person name="Zhao B."/>
            <person name="Han Y."/>
            <person name="Li Y."/>
            <person name="Li X."/>
            <person name="Wang S."/>
            <person name="Shi Q."/>
            <person name="Liu S."/>
            <person name="Cho W.K."/>
            <person name="Kim J.Y."/>
            <person name="Xu Y."/>
            <person name="Heller-Uszynska K."/>
            <person name="Miao H."/>
            <person name="Cheng Z."/>
            <person name="Zhang S."/>
            <person name="Wu J."/>
            <person name="Yang Y."/>
            <person name="Kang H."/>
            <person name="Li M."/>
            <person name="Liang H."/>
            <person name="Ren X."/>
            <person name="Shi Z."/>
            <person name="Wen M."/>
            <person name="Jian M."/>
            <person name="Yang H."/>
            <person name="Zhang G."/>
            <person name="Yang Z."/>
            <person name="Chen R."/>
            <person name="Liu S."/>
            <person name="Li J."/>
            <person name="Ma L."/>
            <person name="Liu H."/>
            <person name="Zhou Y."/>
            <person name="Zhao J."/>
            <person name="Fang X."/>
            <person name="Li G."/>
            <person name="Fang L."/>
            <person name="Li Y."/>
            <person name="Liu D."/>
            <person name="Zheng H."/>
            <person name="Zhang Y."/>
            <person name="Qin N."/>
            <person name="Li Z."/>
            <person name="Yang G."/>
            <person name="Yang S."/>
            <person name="Bolund L."/>
            <person name="Kristiansen K."/>
            <person name="Zheng H."/>
            <person name="Li S."/>
            <person name="Zhang X."/>
            <person name="Yang H."/>
            <person name="Wang J."/>
            <person name="Sun R."/>
            <person name="Zhang B."/>
            <person name="Jiang S."/>
            <person name="Wang J."/>
            <person name="Du Y."/>
            <person name="Li S."/>
        </authorList>
    </citation>
    <scope>NUCLEOTIDE SEQUENCE [LARGE SCALE GENOMIC DNA]</scope>
    <source>
        <strain evidence="3">cv. 9930</strain>
    </source>
</reference>
<evidence type="ECO:0000313" key="2">
    <source>
        <dbReference type="EMBL" id="KGN50906.1"/>
    </source>
</evidence>
<proteinExistence type="predicted"/>
<evidence type="ECO:0000256" key="1">
    <source>
        <dbReference type="SAM" id="MobiDB-lite"/>
    </source>
</evidence>
<gene>
    <name evidence="2" type="ORF">Csa_5G321440</name>
</gene>
<protein>
    <submittedName>
        <fullName evidence="2">Uncharacterized protein</fullName>
    </submittedName>
</protein>
<keyword evidence="3" id="KW-1185">Reference proteome</keyword>
<dbReference type="Proteomes" id="UP000029981">
    <property type="component" value="Chromosome 5"/>
</dbReference>
<reference evidence="2 3" key="2">
    <citation type="journal article" date="2009" name="PLoS ONE">
        <title>An integrated genetic and cytogenetic map of the cucumber genome.</title>
        <authorList>
            <person name="Ren Y."/>
            <person name="Zhang Z."/>
            <person name="Liu J."/>
            <person name="Staub J.E."/>
            <person name="Han Y."/>
            <person name="Cheng Z."/>
            <person name="Li X."/>
            <person name="Lu J."/>
            <person name="Miao H."/>
            <person name="Kang H."/>
            <person name="Xie B."/>
            <person name="Gu X."/>
            <person name="Wang X."/>
            <person name="Du Y."/>
            <person name="Jin W."/>
            <person name="Huang S."/>
        </authorList>
    </citation>
    <scope>NUCLEOTIDE SEQUENCE [LARGE SCALE GENOMIC DNA]</scope>
    <source>
        <strain evidence="3">cv. 9930</strain>
    </source>
</reference>
<reference evidence="2 3" key="4">
    <citation type="journal article" date="2011" name="BMC Genomics">
        <title>RNA-Seq improves annotation of protein-coding genes in the cucumber genome.</title>
        <authorList>
            <person name="Li Z."/>
            <person name="Zhang Z."/>
            <person name="Yan P."/>
            <person name="Huang S."/>
            <person name="Fei Z."/>
            <person name="Lin K."/>
        </authorList>
    </citation>
    <scope>NUCLEOTIDE SEQUENCE [LARGE SCALE GENOMIC DNA]</scope>
    <source>
        <strain evidence="3">cv. 9930</strain>
    </source>
</reference>
<feature type="region of interest" description="Disordered" evidence="1">
    <location>
        <begin position="1"/>
        <end position="20"/>
    </location>
</feature>
<organism evidence="2 3">
    <name type="scientific">Cucumis sativus</name>
    <name type="common">Cucumber</name>
    <dbReference type="NCBI Taxonomy" id="3659"/>
    <lineage>
        <taxon>Eukaryota</taxon>
        <taxon>Viridiplantae</taxon>
        <taxon>Streptophyta</taxon>
        <taxon>Embryophyta</taxon>
        <taxon>Tracheophyta</taxon>
        <taxon>Spermatophyta</taxon>
        <taxon>Magnoliopsida</taxon>
        <taxon>eudicotyledons</taxon>
        <taxon>Gunneridae</taxon>
        <taxon>Pentapetalae</taxon>
        <taxon>rosids</taxon>
        <taxon>fabids</taxon>
        <taxon>Cucurbitales</taxon>
        <taxon>Cucurbitaceae</taxon>
        <taxon>Benincaseae</taxon>
        <taxon>Cucumis</taxon>
    </lineage>
</organism>
<name>A0A0A0KT47_CUCSA</name>
<dbReference type="EMBL" id="CM002926">
    <property type="protein sequence ID" value="KGN50906.1"/>
    <property type="molecule type" value="Genomic_DNA"/>
</dbReference>
<reference evidence="2 3" key="3">
    <citation type="journal article" date="2010" name="BMC Genomics">
        <title>Transcriptome sequencing and comparative analysis of cucumber flowers with different sex types.</title>
        <authorList>
            <person name="Guo S."/>
            <person name="Zheng Y."/>
            <person name="Joung J.G."/>
            <person name="Liu S."/>
            <person name="Zhang Z."/>
            <person name="Crasta O.R."/>
            <person name="Sobral B.W."/>
            <person name="Xu Y."/>
            <person name="Huang S."/>
            <person name="Fei Z."/>
        </authorList>
    </citation>
    <scope>NUCLEOTIDE SEQUENCE [LARGE SCALE GENOMIC DNA]</scope>
    <source>
        <strain evidence="3">cv. 9930</strain>
    </source>
</reference>
<dbReference type="Gramene" id="KGN50906">
    <property type="protein sequence ID" value="KGN50906"/>
    <property type="gene ID" value="Csa_5G321440"/>
</dbReference>
<evidence type="ECO:0000313" key="3">
    <source>
        <dbReference type="Proteomes" id="UP000029981"/>
    </source>
</evidence>
<sequence>MGQRKVQGPESGVRSPQDLSYVRSPQSAGFILRPESGGFLSVGLSIRLHLALLVVSVLENPKTKARRQAQRSWPTPWYNKISPPF</sequence>
<accession>A0A0A0KT47</accession>
<dbReference type="AlphaFoldDB" id="A0A0A0KT47"/>